<accession>A0ABR4B2U6</accession>
<feature type="compositionally biased region" description="Polar residues" evidence="1">
    <location>
        <begin position="12"/>
        <end position="23"/>
    </location>
</feature>
<evidence type="ECO:0000256" key="1">
    <source>
        <dbReference type="SAM" id="MobiDB-lite"/>
    </source>
</evidence>
<gene>
    <name evidence="2" type="ORF">ABVK25_007621</name>
</gene>
<feature type="region of interest" description="Disordered" evidence="1">
    <location>
        <begin position="1"/>
        <end position="27"/>
    </location>
</feature>
<keyword evidence="3" id="KW-1185">Reference proteome</keyword>
<dbReference type="EMBL" id="JBHFEH010000029">
    <property type="protein sequence ID" value="KAL2052179.1"/>
    <property type="molecule type" value="Genomic_DNA"/>
</dbReference>
<name>A0ABR4B2U6_9LECA</name>
<evidence type="ECO:0000313" key="2">
    <source>
        <dbReference type="EMBL" id="KAL2052179.1"/>
    </source>
</evidence>
<reference evidence="2 3" key="1">
    <citation type="submission" date="2024-09" db="EMBL/GenBank/DDBJ databases">
        <title>Rethinking Asexuality: The Enigmatic Case of Functional Sexual Genes in Lepraria (Stereocaulaceae).</title>
        <authorList>
            <person name="Doellman M."/>
            <person name="Sun Y."/>
            <person name="Barcenas-Pena A."/>
            <person name="Lumbsch H.T."/>
            <person name="Grewe F."/>
        </authorList>
    </citation>
    <scope>NUCLEOTIDE SEQUENCE [LARGE SCALE GENOMIC DNA]</scope>
    <source>
        <strain evidence="2 3">Grewe 0041</strain>
    </source>
</reference>
<sequence>MSNLPPGMLASVESQSGGTTSVPAGSFETPEEYVRAVQKNLEDMKAAEKRVEVQLAIREREDGLRSR</sequence>
<evidence type="ECO:0000313" key="3">
    <source>
        <dbReference type="Proteomes" id="UP001590951"/>
    </source>
</evidence>
<protein>
    <submittedName>
        <fullName evidence="2">Uncharacterized protein</fullName>
    </submittedName>
</protein>
<comment type="caution">
    <text evidence="2">The sequence shown here is derived from an EMBL/GenBank/DDBJ whole genome shotgun (WGS) entry which is preliminary data.</text>
</comment>
<organism evidence="2 3">
    <name type="scientific">Lepraria finkii</name>
    <dbReference type="NCBI Taxonomy" id="1340010"/>
    <lineage>
        <taxon>Eukaryota</taxon>
        <taxon>Fungi</taxon>
        <taxon>Dikarya</taxon>
        <taxon>Ascomycota</taxon>
        <taxon>Pezizomycotina</taxon>
        <taxon>Lecanoromycetes</taxon>
        <taxon>OSLEUM clade</taxon>
        <taxon>Lecanoromycetidae</taxon>
        <taxon>Lecanorales</taxon>
        <taxon>Lecanorineae</taxon>
        <taxon>Stereocaulaceae</taxon>
        <taxon>Lepraria</taxon>
    </lineage>
</organism>
<dbReference type="Proteomes" id="UP001590951">
    <property type="component" value="Unassembled WGS sequence"/>
</dbReference>
<proteinExistence type="predicted"/>